<proteinExistence type="predicted"/>
<dbReference type="EMBL" id="JACKWZ010000145">
    <property type="protein sequence ID" value="KAF9413986.1"/>
    <property type="molecule type" value="Genomic_DNA"/>
</dbReference>
<comment type="caution">
    <text evidence="1">The sequence shown here is derived from an EMBL/GenBank/DDBJ whole genome shotgun (WGS) entry which is preliminary data.</text>
</comment>
<evidence type="ECO:0000313" key="2">
    <source>
        <dbReference type="Proteomes" id="UP000648187"/>
    </source>
</evidence>
<name>A0A835L8C1_SPOEX</name>
<protein>
    <submittedName>
        <fullName evidence="1">Uncharacterized protein</fullName>
    </submittedName>
</protein>
<dbReference type="Proteomes" id="UP000648187">
    <property type="component" value="Unassembled WGS sequence"/>
</dbReference>
<dbReference type="AlphaFoldDB" id="A0A835L8C1"/>
<keyword evidence="2" id="KW-1185">Reference proteome</keyword>
<evidence type="ECO:0000313" key="1">
    <source>
        <dbReference type="EMBL" id="KAF9413986.1"/>
    </source>
</evidence>
<gene>
    <name evidence="1" type="ORF">HW555_007939</name>
</gene>
<reference evidence="1" key="1">
    <citation type="submission" date="2020-08" db="EMBL/GenBank/DDBJ databases">
        <title>Spodoptera exigua strain:BAW_Kor-Di-RS1 Genome sequencing and assembly.</title>
        <authorList>
            <person name="Kim J."/>
            <person name="Nam H.Y."/>
            <person name="Kwon M."/>
            <person name="Choi J.H."/>
            <person name="Cho S.R."/>
            <person name="Kim G.-H."/>
        </authorList>
    </citation>
    <scope>NUCLEOTIDE SEQUENCE</scope>
    <source>
        <strain evidence="1">BAW_Kor-Di-RS1</strain>
        <tissue evidence="1">Whole-body</tissue>
    </source>
</reference>
<sequence>MSLLFLDPRESAPVSYETIEIYFPLVLTLRSLDYTSLNHAIELRNEALIALSTEEITYELVQFYKYISKNNKFVVDILGWKANQT</sequence>
<accession>A0A835L8C1</accession>
<organism evidence="1 2">
    <name type="scientific">Spodoptera exigua</name>
    <name type="common">Beet armyworm</name>
    <name type="synonym">Noctua fulgens</name>
    <dbReference type="NCBI Taxonomy" id="7107"/>
    <lineage>
        <taxon>Eukaryota</taxon>
        <taxon>Metazoa</taxon>
        <taxon>Ecdysozoa</taxon>
        <taxon>Arthropoda</taxon>
        <taxon>Hexapoda</taxon>
        <taxon>Insecta</taxon>
        <taxon>Pterygota</taxon>
        <taxon>Neoptera</taxon>
        <taxon>Endopterygota</taxon>
        <taxon>Lepidoptera</taxon>
        <taxon>Glossata</taxon>
        <taxon>Ditrysia</taxon>
        <taxon>Noctuoidea</taxon>
        <taxon>Noctuidae</taxon>
        <taxon>Amphipyrinae</taxon>
        <taxon>Spodoptera</taxon>
    </lineage>
</organism>